<evidence type="ECO:0000259" key="6">
    <source>
        <dbReference type="PROSITE" id="PS50111"/>
    </source>
</evidence>
<dbReference type="Proteomes" id="UP000663444">
    <property type="component" value="Chromosome"/>
</dbReference>
<evidence type="ECO:0000256" key="1">
    <source>
        <dbReference type="ARBA" id="ARBA00023224"/>
    </source>
</evidence>
<keyword evidence="1 3" id="KW-0807">Transducer</keyword>
<dbReference type="InterPro" id="IPR004089">
    <property type="entry name" value="MCPsignal_dom"/>
</dbReference>
<gene>
    <name evidence="7" type="ORF">IWH25_15535</name>
</gene>
<protein>
    <submittedName>
        <fullName evidence="7">Chemotaxis protein</fullName>
    </submittedName>
</protein>
<dbReference type="PROSITE" id="PS50111">
    <property type="entry name" value="CHEMOTAXIS_TRANSDUC_2"/>
    <property type="match status" value="1"/>
</dbReference>
<proteinExistence type="inferred from homology"/>
<dbReference type="GO" id="GO:0006935">
    <property type="term" value="P:chemotaxis"/>
    <property type="evidence" value="ECO:0007669"/>
    <property type="project" value="InterPro"/>
</dbReference>
<evidence type="ECO:0000256" key="3">
    <source>
        <dbReference type="PROSITE-ProRule" id="PRU00284"/>
    </source>
</evidence>
<organism evidence="7 8">
    <name type="scientific">Azospira restricta</name>
    <dbReference type="NCBI Taxonomy" id="404405"/>
    <lineage>
        <taxon>Bacteria</taxon>
        <taxon>Pseudomonadati</taxon>
        <taxon>Pseudomonadota</taxon>
        <taxon>Betaproteobacteria</taxon>
        <taxon>Rhodocyclales</taxon>
        <taxon>Rhodocyclaceae</taxon>
        <taxon>Azospira</taxon>
    </lineage>
</organism>
<dbReference type="KEGG" id="ares:IWH25_15535"/>
<evidence type="ECO:0000313" key="8">
    <source>
        <dbReference type="Proteomes" id="UP000663444"/>
    </source>
</evidence>
<name>A0A974SMY8_9RHOO</name>
<evidence type="ECO:0000256" key="5">
    <source>
        <dbReference type="SAM" id="Phobius"/>
    </source>
</evidence>
<keyword evidence="8" id="KW-1185">Reference proteome</keyword>
<dbReference type="PANTHER" id="PTHR32089">
    <property type="entry name" value="METHYL-ACCEPTING CHEMOTAXIS PROTEIN MCPB"/>
    <property type="match status" value="1"/>
</dbReference>
<dbReference type="EMBL" id="CP064781">
    <property type="protein sequence ID" value="QRJ63145.1"/>
    <property type="molecule type" value="Genomic_DNA"/>
</dbReference>
<dbReference type="SUPFAM" id="SSF58104">
    <property type="entry name" value="Methyl-accepting chemotaxis protein (MCP) signaling domain"/>
    <property type="match status" value="1"/>
</dbReference>
<keyword evidence="4" id="KW-0175">Coiled coil</keyword>
<keyword evidence="5" id="KW-0472">Membrane</keyword>
<dbReference type="SMART" id="SM00283">
    <property type="entry name" value="MA"/>
    <property type="match status" value="1"/>
</dbReference>
<dbReference type="Pfam" id="PF00015">
    <property type="entry name" value="MCPsignal"/>
    <property type="match status" value="1"/>
</dbReference>
<dbReference type="RefSeq" id="WP_203386674.1">
    <property type="nucleotide sequence ID" value="NZ_CP064781.1"/>
</dbReference>
<feature type="transmembrane region" description="Helical" evidence="5">
    <location>
        <begin position="45"/>
        <end position="62"/>
    </location>
</feature>
<dbReference type="InterPro" id="IPR004090">
    <property type="entry name" value="Chemotax_Me-accpt_rcpt"/>
</dbReference>
<keyword evidence="5" id="KW-0812">Transmembrane</keyword>
<feature type="coiled-coil region" evidence="4">
    <location>
        <begin position="157"/>
        <end position="208"/>
    </location>
</feature>
<dbReference type="GO" id="GO:0016020">
    <property type="term" value="C:membrane"/>
    <property type="evidence" value="ECO:0007669"/>
    <property type="project" value="InterPro"/>
</dbReference>
<evidence type="ECO:0000313" key="7">
    <source>
        <dbReference type="EMBL" id="QRJ63145.1"/>
    </source>
</evidence>
<dbReference type="Gene3D" id="1.10.287.950">
    <property type="entry name" value="Methyl-accepting chemotaxis protein"/>
    <property type="match status" value="1"/>
</dbReference>
<evidence type="ECO:0000256" key="4">
    <source>
        <dbReference type="SAM" id="Coils"/>
    </source>
</evidence>
<dbReference type="GO" id="GO:0004888">
    <property type="term" value="F:transmembrane signaling receptor activity"/>
    <property type="evidence" value="ECO:0007669"/>
    <property type="project" value="InterPro"/>
</dbReference>
<evidence type="ECO:0000256" key="2">
    <source>
        <dbReference type="ARBA" id="ARBA00029447"/>
    </source>
</evidence>
<dbReference type="PANTHER" id="PTHR32089:SF112">
    <property type="entry name" value="LYSOZYME-LIKE PROTEIN-RELATED"/>
    <property type="match status" value="1"/>
</dbReference>
<dbReference type="GO" id="GO:0007165">
    <property type="term" value="P:signal transduction"/>
    <property type="evidence" value="ECO:0007669"/>
    <property type="project" value="UniProtKB-KW"/>
</dbReference>
<feature type="transmembrane region" description="Helical" evidence="5">
    <location>
        <begin position="21"/>
        <end position="39"/>
    </location>
</feature>
<comment type="similarity">
    <text evidence="2">Belongs to the methyl-accepting chemotaxis (MCP) protein family.</text>
</comment>
<keyword evidence="5" id="KW-1133">Transmembrane helix</keyword>
<sequence>MQATDSLVGAMPLPTAQGDGVSVPDAALIGIAGGVVVLLLADGPAAWVGALLLAAAGVLASARARARDRQQAAAYADIARAKVSACGEIAAYAGDLRRLVGETARRWSGHIEVSRAQTEQAVTALTLEFDEILARLRDALSESRAAAGGERGVLAVIDDARDELRSTIAALNVALDEKQVLLESVSRLAALTDELKQMANEVGEIAKQTNLLALNAAIEAARAGETGRGFAVVADEVRKLSDLSGKTGANIRDRVDTASRAMSEALAAADRMAQSDQNLVRDAEASIGRVLAGFNDTLSTLADASARLEEDSAAVQHQVEGVIVQLQFQDRVSQILSAVRGDMARLGERVAADEALARQSAVPPAIDVDGWIRQLEQTYTTLEQHTLDSGKGASPQGITFF</sequence>
<feature type="domain" description="Methyl-accepting transducer" evidence="6">
    <location>
        <begin position="117"/>
        <end position="357"/>
    </location>
</feature>
<accession>A0A974SMY8</accession>
<reference evidence="7" key="1">
    <citation type="submission" date="2020-11" db="EMBL/GenBank/DDBJ databases">
        <title>Azospira restricta DSM 18626 genome sequence.</title>
        <authorList>
            <person name="Moe W.M."/>
        </authorList>
    </citation>
    <scope>NUCLEOTIDE SEQUENCE</scope>
    <source>
        <strain evidence="7">DSM 18626</strain>
    </source>
</reference>
<dbReference type="AlphaFoldDB" id="A0A974SMY8"/>
<dbReference type="PRINTS" id="PR00260">
    <property type="entry name" value="CHEMTRNSDUCR"/>
</dbReference>